<comment type="subcellular location">
    <subcellularLocation>
        <location evidence="1">Cell membrane</location>
        <topology evidence="1">Multi-pass membrane protein</topology>
    </subcellularLocation>
    <subcellularLocation>
        <location evidence="8">Membrane</location>
        <topology evidence="8">Multi-pass membrane protein</topology>
    </subcellularLocation>
</comment>
<dbReference type="Proteomes" id="UP001214250">
    <property type="component" value="Chromosome 2"/>
</dbReference>
<organism evidence="11 12">
    <name type="scientific">Lentisphaera profundi</name>
    <dbReference type="NCBI Taxonomy" id="1658616"/>
    <lineage>
        <taxon>Bacteria</taxon>
        <taxon>Pseudomonadati</taxon>
        <taxon>Lentisphaerota</taxon>
        <taxon>Lentisphaeria</taxon>
        <taxon>Lentisphaerales</taxon>
        <taxon>Lentisphaeraceae</taxon>
        <taxon>Lentisphaera</taxon>
    </lineage>
</organism>
<keyword evidence="6 9" id="KW-1133">Transmembrane helix</keyword>
<keyword evidence="4 9" id="KW-0812">Transmembrane</keyword>
<feature type="transmembrane region" description="Helical" evidence="9">
    <location>
        <begin position="113"/>
        <end position="134"/>
    </location>
</feature>
<dbReference type="InterPro" id="IPR002898">
    <property type="entry name" value="MotA_ExbB_proton_chnl"/>
</dbReference>
<keyword evidence="5 8" id="KW-0653">Protein transport</keyword>
<sequence length="215" mass="24061">MIDFVLNLTKQGGPFVWLIMVLALIIVVLAVERFYYFHSTDIDRTDFMQGICSNLKKGNVIECVSHCDDTPGAISQIIRVAILHRKDEPVILEGAIQEVARNEQFLLEKRMDVLATFAQGCGVLGLLGTVAKLIEAFRQIGQEGSFVNLSNLAPYVGGALVAAATGMTVSFVAYMIYNIYLSRIRSILRDMEKTAYEMMYFIRSGEFISDDRELN</sequence>
<feature type="transmembrane region" description="Helical" evidence="9">
    <location>
        <begin position="154"/>
        <end position="181"/>
    </location>
</feature>
<dbReference type="InterPro" id="IPR050790">
    <property type="entry name" value="ExbB/TolQ_transport"/>
</dbReference>
<evidence type="ECO:0000313" key="12">
    <source>
        <dbReference type="Proteomes" id="UP001214250"/>
    </source>
</evidence>
<name>A0ABY7VWY8_9BACT</name>
<dbReference type="EMBL" id="CP117812">
    <property type="protein sequence ID" value="WDE98766.1"/>
    <property type="molecule type" value="Genomic_DNA"/>
</dbReference>
<dbReference type="RefSeq" id="WP_274153635.1">
    <property type="nucleotide sequence ID" value="NZ_CP117812.1"/>
</dbReference>
<evidence type="ECO:0000256" key="3">
    <source>
        <dbReference type="ARBA" id="ARBA00022475"/>
    </source>
</evidence>
<protein>
    <submittedName>
        <fullName evidence="11">MotA/TolQ/ExbB proton channel family protein</fullName>
    </submittedName>
</protein>
<dbReference type="PANTHER" id="PTHR30625">
    <property type="entry name" value="PROTEIN TOLQ"/>
    <property type="match status" value="1"/>
</dbReference>
<evidence type="ECO:0000256" key="8">
    <source>
        <dbReference type="RuleBase" id="RU004057"/>
    </source>
</evidence>
<keyword evidence="2 8" id="KW-0813">Transport</keyword>
<feature type="domain" description="MotA/TolQ/ExbB proton channel" evidence="10">
    <location>
        <begin position="81"/>
        <end position="192"/>
    </location>
</feature>
<reference evidence="11 12" key="1">
    <citation type="submission" date="2023-02" db="EMBL/GenBank/DDBJ databases">
        <title>Genome sequence of Lentisphaera profundi SAORIC-696.</title>
        <authorList>
            <person name="Kim e."/>
            <person name="Cho J.-C."/>
            <person name="Choi A."/>
            <person name="Kang I."/>
        </authorList>
    </citation>
    <scope>NUCLEOTIDE SEQUENCE [LARGE SCALE GENOMIC DNA]</scope>
    <source>
        <strain evidence="11 12">SAORIC-696</strain>
    </source>
</reference>
<keyword evidence="12" id="KW-1185">Reference proteome</keyword>
<keyword evidence="7 9" id="KW-0472">Membrane</keyword>
<dbReference type="PANTHER" id="PTHR30625:SF15">
    <property type="entry name" value="BIOPOLYMER TRANSPORT PROTEIN EXBB"/>
    <property type="match status" value="1"/>
</dbReference>
<accession>A0ABY7VWY8</accession>
<keyword evidence="3" id="KW-1003">Cell membrane</keyword>
<evidence type="ECO:0000256" key="6">
    <source>
        <dbReference type="ARBA" id="ARBA00022989"/>
    </source>
</evidence>
<comment type="similarity">
    <text evidence="8">Belongs to the exbB/tolQ family.</text>
</comment>
<evidence type="ECO:0000256" key="7">
    <source>
        <dbReference type="ARBA" id="ARBA00023136"/>
    </source>
</evidence>
<gene>
    <name evidence="11" type="ORF">PQO03_13060</name>
</gene>
<evidence type="ECO:0000259" key="10">
    <source>
        <dbReference type="Pfam" id="PF01618"/>
    </source>
</evidence>
<dbReference type="Pfam" id="PF01618">
    <property type="entry name" value="MotA_ExbB"/>
    <property type="match status" value="1"/>
</dbReference>
<evidence type="ECO:0000256" key="4">
    <source>
        <dbReference type="ARBA" id="ARBA00022692"/>
    </source>
</evidence>
<evidence type="ECO:0000256" key="5">
    <source>
        <dbReference type="ARBA" id="ARBA00022927"/>
    </source>
</evidence>
<evidence type="ECO:0000256" key="1">
    <source>
        <dbReference type="ARBA" id="ARBA00004651"/>
    </source>
</evidence>
<evidence type="ECO:0000256" key="9">
    <source>
        <dbReference type="SAM" id="Phobius"/>
    </source>
</evidence>
<feature type="transmembrane region" description="Helical" evidence="9">
    <location>
        <begin position="15"/>
        <end position="36"/>
    </location>
</feature>
<evidence type="ECO:0000313" key="11">
    <source>
        <dbReference type="EMBL" id="WDE98766.1"/>
    </source>
</evidence>
<evidence type="ECO:0000256" key="2">
    <source>
        <dbReference type="ARBA" id="ARBA00022448"/>
    </source>
</evidence>
<proteinExistence type="inferred from homology"/>